<dbReference type="AlphaFoldDB" id="A0A7C3VL42"/>
<dbReference type="EMBL" id="DSPX01000153">
    <property type="protein sequence ID" value="HGG01937.1"/>
    <property type="molecule type" value="Genomic_DNA"/>
</dbReference>
<protein>
    <submittedName>
        <fullName evidence="1">Nucleotidyltransferase</fullName>
    </submittedName>
</protein>
<keyword evidence="1" id="KW-0808">Transferase</keyword>
<sequence>MTNDKPFPAIPNHPYPLVFATISGAHLYGFPSPDSDCDIRGVHILPLPEVVGLNTLRETVEISATSPDGWRVDLVTHDLKKFALMLLKKNGYVLEQLYSPLVIHTSPAHSELKEIAQTCITRHHSYHYLGFAQTQWQLFAKETPRRVKPLLYIFRVLMTGIYLMRTGQIESNIVKLNLDFNLPYLPDLISRKQAGHEQAVISAENDLSFYEGEWQRLYHELKAASASSQLPDSPTGKSALHDLLVRVRLGKN</sequence>
<comment type="caution">
    <text evidence="1">The sequence shown here is derived from an EMBL/GenBank/DDBJ whole genome shotgun (WGS) entry which is preliminary data.</text>
</comment>
<dbReference type="GO" id="GO:0016740">
    <property type="term" value="F:transferase activity"/>
    <property type="evidence" value="ECO:0007669"/>
    <property type="project" value="UniProtKB-KW"/>
</dbReference>
<dbReference type="PANTHER" id="PTHR34817:SF1">
    <property type="entry name" value="NUCLEOTIDYLTRANSFERASE"/>
    <property type="match status" value="1"/>
</dbReference>
<evidence type="ECO:0000313" key="1">
    <source>
        <dbReference type="EMBL" id="HGG01937.1"/>
    </source>
</evidence>
<proteinExistence type="predicted"/>
<accession>A0A7C3VL42</accession>
<dbReference type="PANTHER" id="PTHR34817">
    <property type="entry name" value="NUCLEOTIDYLTRANSFERASE"/>
    <property type="match status" value="1"/>
</dbReference>
<dbReference type="Pfam" id="PF10127">
    <property type="entry name" value="RlaP"/>
    <property type="match status" value="1"/>
</dbReference>
<name>A0A7C3VL42_9CYAN</name>
<gene>
    <name evidence="1" type="ORF">ENR15_15150</name>
</gene>
<dbReference type="InterPro" id="IPR018775">
    <property type="entry name" value="RlaP"/>
</dbReference>
<organism evidence="1">
    <name type="scientific">Planktothricoides sp. SpSt-374</name>
    <dbReference type="NCBI Taxonomy" id="2282167"/>
    <lineage>
        <taxon>Bacteria</taxon>
        <taxon>Bacillati</taxon>
        <taxon>Cyanobacteriota</taxon>
        <taxon>Cyanophyceae</taxon>
        <taxon>Oscillatoriophycideae</taxon>
        <taxon>Oscillatoriales</taxon>
        <taxon>Oscillatoriaceae</taxon>
        <taxon>Planktothricoides</taxon>
    </lineage>
</organism>
<reference evidence="1" key="1">
    <citation type="journal article" date="2020" name="mSystems">
        <title>Genome- and Community-Level Interaction Insights into Carbon Utilization and Element Cycling Functions of Hydrothermarchaeota in Hydrothermal Sediment.</title>
        <authorList>
            <person name="Zhou Z."/>
            <person name="Liu Y."/>
            <person name="Xu W."/>
            <person name="Pan J."/>
            <person name="Luo Z.H."/>
            <person name="Li M."/>
        </authorList>
    </citation>
    <scope>NUCLEOTIDE SEQUENCE [LARGE SCALE GENOMIC DNA]</scope>
    <source>
        <strain evidence="1">SpSt-374</strain>
    </source>
</reference>